<dbReference type="EMBL" id="CP036525">
    <property type="protein sequence ID" value="QDT07229.1"/>
    <property type="molecule type" value="Genomic_DNA"/>
</dbReference>
<evidence type="ECO:0000313" key="2">
    <source>
        <dbReference type="Proteomes" id="UP000318538"/>
    </source>
</evidence>
<sequence length="183" mass="20871">MKLQEAVSRIIAALNDAGLEFMLVGSFSSMYYSFPRSTTDADFVIGTSDWDAQALAKSLGNEFRFDPQLSFETFGGSVKNEIQIEGTPFRIELFRLTDQPFDRARFDRRRKVTLGGDEVWIPTPEDVILQKLTWSRPKDQEDIVGVIAVNHKTLDREYLDQWAEQLSLTEKLAAAWKLATDRS</sequence>
<protein>
    <recommendedName>
        <fullName evidence="3">Nucleotidyltransferase family protein</fullName>
    </recommendedName>
</protein>
<dbReference type="AlphaFoldDB" id="A0A517NJC4"/>
<accession>A0A517NJC4</accession>
<dbReference type="OrthoDB" id="1551055at2"/>
<name>A0A517NJC4_9BACT</name>
<evidence type="ECO:0000313" key="1">
    <source>
        <dbReference type="EMBL" id="QDT07229.1"/>
    </source>
</evidence>
<evidence type="ECO:0008006" key="3">
    <source>
        <dbReference type="Google" id="ProtNLM"/>
    </source>
</evidence>
<dbReference type="Pfam" id="PF09970">
    <property type="entry name" value="DUF2204"/>
    <property type="match status" value="1"/>
</dbReference>
<dbReference type="KEGG" id="rlc:K227x_56550"/>
<dbReference type="InterPro" id="IPR018700">
    <property type="entry name" value="DUF2204"/>
</dbReference>
<dbReference type="Proteomes" id="UP000318538">
    <property type="component" value="Chromosome"/>
</dbReference>
<dbReference type="SUPFAM" id="SSF81301">
    <property type="entry name" value="Nucleotidyltransferase"/>
    <property type="match status" value="1"/>
</dbReference>
<proteinExistence type="predicted"/>
<keyword evidence="2" id="KW-1185">Reference proteome</keyword>
<dbReference type="RefSeq" id="WP_145174895.1">
    <property type="nucleotide sequence ID" value="NZ_CP036525.1"/>
</dbReference>
<reference evidence="1 2" key="1">
    <citation type="submission" date="2019-02" db="EMBL/GenBank/DDBJ databases">
        <title>Deep-cultivation of Planctomycetes and their phenomic and genomic characterization uncovers novel biology.</title>
        <authorList>
            <person name="Wiegand S."/>
            <person name="Jogler M."/>
            <person name="Boedeker C."/>
            <person name="Pinto D."/>
            <person name="Vollmers J."/>
            <person name="Rivas-Marin E."/>
            <person name="Kohn T."/>
            <person name="Peeters S.H."/>
            <person name="Heuer A."/>
            <person name="Rast P."/>
            <person name="Oberbeckmann S."/>
            <person name="Bunk B."/>
            <person name="Jeske O."/>
            <person name="Meyerdierks A."/>
            <person name="Storesund J.E."/>
            <person name="Kallscheuer N."/>
            <person name="Luecker S."/>
            <person name="Lage O.M."/>
            <person name="Pohl T."/>
            <person name="Merkel B.J."/>
            <person name="Hornburger P."/>
            <person name="Mueller R.-W."/>
            <person name="Bruemmer F."/>
            <person name="Labrenz M."/>
            <person name="Spormann A.M."/>
            <person name="Op den Camp H."/>
            <person name="Overmann J."/>
            <person name="Amann R."/>
            <person name="Jetten M.S.M."/>
            <person name="Mascher T."/>
            <person name="Medema M.H."/>
            <person name="Devos D.P."/>
            <person name="Kaster A.-K."/>
            <person name="Ovreas L."/>
            <person name="Rohde M."/>
            <person name="Galperin M.Y."/>
            <person name="Jogler C."/>
        </authorList>
    </citation>
    <scope>NUCLEOTIDE SEQUENCE [LARGE SCALE GENOMIC DNA]</scope>
    <source>
        <strain evidence="1 2">K22_7</strain>
    </source>
</reference>
<dbReference type="InterPro" id="IPR043519">
    <property type="entry name" value="NT_sf"/>
</dbReference>
<dbReference type="Gene3D" id="3.30.460.40">
    <property type="match status" value="1"/>
</dbReference>
<organism evidence="1 2">
    <name type="scientific">Rubripirellula lacrimiformis</name>
    <dbReference type="NCBI Taxonomy" id="1930273"/>
    <lineage>
        <taxon>Bacteria</taxon>
        <taxon>Pseudomonadati</taxon>
        <taxon>Planctomycetota</taxon>
        <taxon>Planctomycetia</taxon>
        <taxon>Pirellulales</taxon>
        <taxon>Pirellulaceae</taxon>
        <taxon>Rubripirellula</taxon>
    </lineage>
</organism>
<gene>
    <name evidence="1" type="ORF">K227x_56550</name>
</gene>